<dbReference type="RefSeq" id="WP_261972747.1">
    <property type="nucleotide sequence ID" value="NZ_CP103460.1"/>
</dbReference>
<organism evidence="3 4">
    <name type="scientific">Polaribacter sejongensis</name>
    <dbReference type="NCBI Taxonomy" id="985043"/>
    <lineage>
        <taxon>Bacteria</taxon>
        <taxon>Pseudomonadati</taxon>
        <taxon>Bacteroidota</taxon>
        <taxon>Flavobacteriia</taxon>
        <taxon>Flavobacteriales</taxon>
        <taxon>Flavobacteriaceae</taxon>
    </lineage>
</organism>
<comment type="caution">
    <text evidence="3">The sequence shown here is derived from an EMBL/GenBank/DDBJ whole genome shotgun (WGS) entry which is preliminary data.</text>
</comment>
<dbReference type="PANTHER" id="PTHR16026">
    <property type="entry name" value="CARTILAGE ACIDIC PROTEIN 1"/>
    <property type="match status" value="1"/>
</dbReference>
<dbReference type="InterPro" id="IPR028994">
    <property type="entry name" value="Integrin_alpha_N"/>
</dbReference>
<gene>
    <name evidence="3" type="ORF">QWY81_11275</name>
</gene>
<proteinExistence type="predicted"/>
<dbReference type="PANTHER" id="PTHR16026:SF0">
    <property type="entry name" value="CARTILAGE ACIDIC PROTEIN 1"/>
    <property type="match status" value="1"/>
</dbReference>
<sequence>MINKKKIFQVLILALSVFAVGCVTQSKSTVNNTVSSTSKENNALTFSEKSGIIPLEDRNRRKFDNAVIADLDQDGFLDLLLTEHSRRVEIYWNNKGVFELGDPFIFGDTHGIAISDYDFDGRVDIIVQPGGGDGKNPRKPRYYHVNKDRSIEEGGEFKHFEKGRGRAAKFVDLKKDGKLDLVTSAFPTLKALKKGNILYTNDAKSTFKFNSYIANADRMGMRTTLLDYNNDGITDILFHGGRELVLVKGLVDGFVEVTKEVLGSLANTNLVNSVSQIDYDNDGDFDLFLTRSKHPFDAESDYDALNKRFYFFARRTKFDYTNIKVEGDLKIENLQMAFPNFDVFLGENKKLWKRTKDNHGHQDLTVTRKEAAGYPTDTKKKALYIGYLGDGMWRIGGHTNSPTSAVLHNVLTSPEIIKLKDLPVKLLENKDGKFTEVTKILGINITEQTSSTAIADFNNDGWSDIFVLRYGESSKETKQILYLNQEGKSFKRDENHGIITKELGSTGMGADAFDYDNDGDLDLIVSNERGKWHLFTNNFKSSSNKFVTVKVGYSPSGTATATSAVLTIKSCGKVYKRVVGETSSSFSHPFNTYLHVGLGTCNKIDAAEVVWTNGEKATVSIKDLNTIYEVGSKSPTR</sequence>
<accession>A0AAJ1QXP2</accession>
<evidence type="ECO:0000313" key="3">
    <source>
        <dbReference type="EMBL" id="MDN3620035.1"/>
    </source>
</evidence>
<dbReference type="InterPro" id="IPR027039">
    <property type="entry name" value="Crtac1"/>
</dbReference>
<evidence type="ECO:0000256" key="1">
    <source>
        <dbReference type="ARBA" id="ARBA00022729"/>
    </source>
</evidence>
<feature type="chain" id="PRO_5042544992" evidence="2">
    <location>
        <begin position="22"/>
        <end position="637"/>
    </location>
</feature>
<dbReference type="Proteomes" id="UP001228636">
    <property type="component" value="Unassembled WGS sequence"/>
</dbReference>
<dbReference type="InterPro" id="IPR013517">
    <property type="entry name" value="FG-GAP"/>
</dbReference>
<name>A0AAJ1QXP2_9FLAO</name>
<dbReference type="SUPFAM" id="SSF69318">
    <property type="entry name" value="Integrin alpha N-terminal domain"/>
    <property type="match status" value="2"/>
</dbReference>
<dbReference type="AlphaFoldDB" id="A0AAJ1QXP2"/>
<reference evidence="3 4" key="1">
    <citation type="journal article" date="2014" name="Int. J. Syst. Evol. Microbiol.">
        <title>Complete genome sequence of Corynebacterium casei LMG S-19264T (=DSM 44701T), isolated from a smear-ripened cheese.</title>
        <authorList>
            <consortium name="US DOE Joint Genome Institute (JGI-PGF)"/>
            <person name="Walter F."/>
            <person name="Albersmeier A."/>
            <person name="Kalinowski J."/>
            <person name="Ruckert C."/>
        </authorList>
    </citation>
    <scope>NUCLEOTIDE SEQUENCE [LARGE SCALE GENOMIC DNA]</scope>
    <source>
        <strain evidence="3 4">CECT 8670</strain>
    </source>
</reference>
<dbReference type="Pfam" id="PF13517">
    <property type="entry name" value="FG-GAP_3"/>
    <property type="match status" value="3"/>
</dbReference>
<dbReference type="PROSITE" id="PS51257">
    <property type="entry name" value="PROKAR_LIPOPROTEIN"/>
    <property type="match status" value="1"/>
</dbReference>
<evidence type="ECO:0000313" key="4">
    <source>
        <dbReference type="Proteomes" id="UP001228636"/>
    </source>
</evidence>
<keyword evidence="1 2" id="KW-0732">Signal</keyword>
<dbReference type="Gene3D" id="2.130.10.130">
    <property type="entry name" value="Integrin alpha, N-terminal"/>
    <property type="match status" value="2"/>
</dbReference>
<dbReference type="EMBL" id="JAUFQH010000008">
    <property type="protein sequence ID" value="MDN3620035.1"/>
    <property type="molecule type" value="Genomic_DNA"/>
</dbReference>
<protein>
    <submittedName>
        <fullName evidence="3">CRTAC1 family protein</fullName>
    </submittedName>
</protein>
<feature type="signal peptide" evidence="2">
    <location>
        <begin position="1"/>
        <end position="21"/>
    </location>
</feature>
<evidence type="ECO:0000256" key="2">
    <source>
        <dbReference type="SAM" id="SignalP"/>
    </source>
</evidence>